<dbReference type="AlphaFoldDB" id="A0A382F0N3"/>
<protein>
    <recommendedName>
        <fullName evidence="2">Hydroxymethylglutaryl-coenzyme A synthase N-terminal domain-containing protein</fullName>
    </recommendedName>
</protein>
<dbReference type="GO" id="GO:0006084">
    <property type="term" value="P:acetyl-CoA metabolic process"/>
    <property type="evidence" value="ECO:0007669"/>
    <property type="project" value="TreeGrafter"/>
</dbReference>
<dbReference type="SUPFAM" id="SSF53901">
    <property type="entry name" value="Thiolase-like"/>
    <property type="match status" value="1"/>
</dbReference>
<dbReference type="PANTHER" id="PTHR43323:SF2">
    <property type="entry name" value="HYDROXYMETHYLGLUTARYL-COA SYNTHASE"/>
    <property type="match status" value="1"/>
</dbReference>
<dbReference type="GO" id="GO:0010142">
    <property type="term" value="P:farnesyl diphosphate biosynthetic process, mevalonate pathway"/>
    <property type="evidence" value="ECO:0007669"/>
    <property type="project" value="TreeGrafter"/>
</dbReference>
<dbReference type="EMBL" id="UINC01047228">
    <property type="protein sequence ID" value="SVB56235.1"/>
    <property type="molecule type" value="Genomic_DNA"/>
</dbReference>
<keyword evidence="1" id="KW-0808">Transferase</keyword>
<sequence length="95" mass="10258">MTSVGIDDIAIHFPRLYFDMEDFAKLRGADFGKLNRGLGLAAMAIPDVHEDTATMGANAVRRLLDRNGLDPSSIGRIYLGTESALDGSKPTATYI</sequence>
<reference evidence="3" key="1">
    <citation type="submission" date="2018-05" db="EMBL/GenBank/DDBJ databases">
        <authorList>
            <person name="Lanie J.A."/>
            <person name="Ng W.-L."/>
            <person name="Kazmierczak K.M."/>
            <person name="Andrzejewski T.M."/>
            <person name="Davidsen T.M."/>
            <person name="Wayne K.J."/>
            <person name="Tettelin H."/>
            <person name="Glass J.I."/>
            <person name="Rusch D."/>
            <person name="Podicherti R."/>
            <person name="Tsui H.-C.T."/>
            <person name="Winkler M.E."/>
        </authorList>
    </citation>
    <scope>NUCLEOTIDE SEQUENCE</scope>
</reference>
<dbReference type="Pfam" id="PF01154">
    <property type="entry name" value="HMG_CoA_synt_N"/>
    <property type="match status" value="1"/>
</dbReference>
<evidence type="ECO:0000259" key="2">
    <source>
        <dbReference type="Pfam" id="PF01154"/>
    </source>
</evidence>
<dbReference type="InterPro" id="IPR013528">
    <property type="entry name" value="HMG_CoA_synth_N"/>
</dbReference>
<dbReference type="GO" id="GO:0004421">
    <property type="term" value="F:hydroxymethylglutaryl-CoA synthase activity"/>
    <property type="evidence" value="ECO:0007669"/>
    <property type="project" value="TreeGrafter"/>
</dbReference>
<proteinExistence type="predicted"/>
<dbReference type="Gene3D" id="3.40.47.10">
    <property type="match status" value="1"/>
</dbReference>
<organism evidence="3">
    <name type="scientific">marine metagenome</name>
    <dbReference type="NCBI Taxonomy" id="408172"/>
    <lineage>
        <taxon>unclassified sequences</taxon>
        <taxon>metagenomes</taxon>
        <taxon>ecological metagenomes</taxon>
    </lineage>
</organism>
<accession>A0A382F0N3</accession>
<dbReference type="InterPro" id="IPR016039">
    <property type="entry name" value="Thiolase-like"/>
</dbReference>
<feature type="non-terminal residue" evidence="3">
    <location>
        <position position="95"/>
    </location>
</feature>
<dbReference type="PANTHER" id="PTHR43323">
    <property type="entry name" value="3-HYDROXY-3-METHYLGLUTARYL COENZYME A SYNTHASE"/>
    <property type="match status" value="1"/>
</dbReference>
<evidence type="ECO:0000256" key="1">
    <source>
        <dbReference type="ARBA" id="ARBA00022679"/>
    </source>
</evidence>
<feature type="domain" description="Hydroxymethylglutaryl-coenzyme A synthase N-terminal" evidence="2">
    <location>
        <begin position="3"/>
        <end position="91"/>
    </location>
</feature>
<name>A0A382F0N3_9ZZZZ</name>
<evidence type="ECO:0000313" key="3">
    <source>
        <dbReference type="EMBL" id="SVB56235.1"/>
    </source>
</evidence>
<gene>
    <name evidence="3" type="ORF">METZ01_LOCUS209089</name>
</gene>